<dbReference type="EMBL" id="MLAK01000660">
    <property type="protein sequence ID" value="OHT08725.1"/>
    <property type="molecule type" value="Genomic_DNA"/>
</dbReference>
<comment type="caution">
    <text evidence="1">The sequence shown here is derived from an EMBL/GenBank/DDBJ whole genome shotgun (WGS) entry which is preliminary data.</text>
</comment>
<keyword evidence="2" id="KW-1185">Reference proteome</keyword>
<sequence>MKTCGIQQDNHESLREYIYNTEKGKVIWKHFNKENGNVDVGHGCIGDFDPEYRDIEIVSFS</sequence>
<dbReference type="VEuPathDB" id="TrichDB:TRFO_04818"/>
<organism evidence="1 2">
    <name type="scientific">Tritrichomonas foetus</name>
    <dbReference type="NCBI Taxonomy" id="1144522"/>
    <lineage>
        <taxon>Eukaryota</taxon>
        <taxon>Metamonada</taxon>
        <taxon>Parabasalia</taxon>
        <taxon>Tritrichomonadida</taxon>
        <taxon>Tritrichomonadidae</taxon>
        <taxon>Tritrichomonas</taxon>
    </lineage>
</organism>
<accession>A0A1J4KHA8</accession>
<evidence type="ECO:0000313" key="2">
    <source>
        <dbReference type="Proteomes" id="UP000179807"/>
    </source>
</evidence>
<protein>
    <submittedName>
        <fullName evidence="1">Uncharacterized protein</fullName>
    </submittedName>
</protein>
<reference evidence="1" key="1">
    <citation type="submission" date="2016-10" db="EMBL/GenBank/DDBJ databases">
        <authorList>
            <person name="Benchimol M."/>
            <person name="Almeida L.G."/>
            <person name="Vasconcelos A.T."/>
            <person name="Perreira-Neves A."/>
            <person name="Rosa I.A."/>
            <person name="Tasca T."/>
            <person name="Bogo M.R."/>
            <person name="de Souza W."/>
        </authorList>
    </citation>
    <scope>NUCLEOTIDE SEQUENCE [LARGE SCALE GENOMIC DNA]</scope>
    <source>
        <strain evidence="1">K</strain>
    </source>
</reference>
<dbReference type="RefSeq" id="XP_068361861.1">
    <property type="nucleotide sequence ID" value="XM_068492119.1"/>
</dbReference>
<evidence type="ECO:0000313" key="1">
    <source>
        <dbReference type="EMBL" id="OHT08725.1"/>
    </source>
</evidence>
<proteinExistence type="predicted"/>
<gene>
    <name evidence="1" type="ORF">TRFO_04818</name>
</gene>
<dbReference type="AlphaFoldDB" id="A0A1J4KHA8"/>
<dbReference type="Proteomes" id="UP000179807">
    <property type="component" value="Unassembled WGS sequence"/>
</dbReference>
<name>A0A1J4KHA8_9EUKA</name>
<dbReference type="GeneID" id="94826823"/>